<dbReference type="CDD" id="cd00156">
    <property type="entry name" value="REC"/>
    <property type="match status" value="1"/>
</dbReference>
<comment type="caution">
    <text evidence="2">Lacks conserved residue(s) required for the propagation of feature annotation.</text>
</comment>
<evidence type="ECO:0000256" key="1">
    <source>
        <dbReference type="ARBA" id="ARBA00022553"/>
    </source>
</evidence>
<dbReference type="Proteomes" id="UP000199150">
    <property type="component" value="Unassembled WGS sequence"/>
</dbReference>
<keyword evidence="1 2" id="KW-0597">Phosphoprotein</keyword>
<name>A0A1G4PS75_9CAUL</name>
<dbReference type="PROSITE" id="PS50110">
    <property type="entry name" value="RESPONSE_REGULATORY"/>
    <property type="match status" value="2"/>
</dbReference>
<evidence type="ECO:0000256" key="2">
    <source>
        <dbReference type="PROSITE-ProRule" id="PRU00169"/>
    </source>
</evidence>
<dbReference type="AlphaFoldDB" id="A0A1G4PS75"/>
<dbReference type="PANTHER" id="PTHR44591">
    <property type="entry name" value="STRESS RESPONSE REGULATOR PROTEIN 1"/>
    <property type="match status" value="1"/>
</dbReference>
<organism evidence="4 5">
    <name type="scientific">Asticcacaulis taihuensis</name>
    <dbReference type="NCBI Taxonomy" id="260084"/>
    <lineage>
        <taxon>Bacteria</taxon>
        <taxon>Pseudomonadati</taxon>
        <taxon>Pseudomonadota</taxon>
        <taxon>Alphaproteobacteria</taxon>
        <taxon>Caulobacterales</taxon>
        <taxon>Caulobacteraceae</taxon>
        <taxon>Asticcacaulis</taxon>
    </lineage>
</organism>
<feature type="domain" description="Response regulatory" evidence="3">
    <location>
        <begin position="135"/>
        <end position="254"/>
    </location>
</feature>
<evidence type="ECO:0000313" key="5">
    <source>
        <dbReference type="Proteomes" id="UP000199150"/>
    </source>
</evidence>
<protein>
    <submittedName>
        <fullName evidence="4">Response regulator receiver domain-containing protein</fullName>
    </submittedName>
</protein>
<dbReference type="SMART" id="SM00448">
    <property type="entry name" value="REC"/>
    <property type="match status" value="2"/>
</dbReference>
<proteinExistence type="predicted"/>
<dbReference type="RefSeq" id="WP_245678823.1">
    <property type="nucleotide sequence ID" value="NZ_CBCRYE010000001.1"/>
</dbReference>
<reference evidence="5" key="1">
    <citation type="submission" date="2016-10" db="EMBL/GenBank/DDBJ databases">
        <authorList>
            <person name="Varghese N."/>
            <person name="Submissions S."/>
        </authorList>
    </citation>
    <scope>NUCLEOTIDE SEQUENCE [LARGE SCALE GENOMIC DNA]</scope>
    <source>
        <strain evidence="5">CGMCC 1.3431</strain>
    </source>
</reference>
<dbReference type="STRING" id="260084.SAMN02927928_0615"/>
<dbReference type="EMBL" id="FMTS01000001">
    <property type="protein sequence ID" value="SCW35045.1"/>
    <property type="molecule type" value="Genomic_DNA"/>
</dbReference>
<dbReference type="PANTHER" id="PTHR44591:SF3">
    <property type="entry name" value="RESPONSE REGULATORY DOMAIN-CONTAINING PROTEIN"/>
    <property type="match status" value="1"/>
</dbReference>
<sequence length="275" mass="29732">MSQGSVLIMDQNRDLAQRIALMLHQQKWTSVLSFDQKMAMRMLKGSRFHLLLFDAYDANGATIEHIDQIRGEAQDAPLAIMSDGGGRGNAITTAMNQARVAGADFVLPKPFNPEKLKNLLADTNAYHRARSKDHNVLVIEDNEDLRNDICRVLKQVGYKVSYAANMEDAFFDHNLGLIDVVVTAVLIPGIGGIEGTAQIKSDFGHCKVVAMSEGVDATITAVHVLAAAKAAGADALLPKPFTMHDLLKSVAGVIRAKDDPAEDLAQAAVDAIFAR</sequence>
<evidence type="ECO:0000313" key="4">
    <source>
        <dbReference type="EMBL" id="SCW35045.1"/>
    </source>
</evidence>
<gene>
    <name evidence="4" type="ORF">SAMN02927928_0615</name>
</gene>
<dbReference type="InterPro" id="IPR011006">
    <property type="entry name" value="CheY-like_superfamily"/>
</dbReference>
<keyword evidence="5" id="KW-1185">Reference proteome</keyword>
<dbReference type="InterPro" id="IPR050595">
    <property type="entry name" value="Bact_response_regulator"/>
</dbReference>
<dbReference type="Gene3D" id="3.40.50.2300">
    <property type="match status" value="2"/>
</dbReference>
<dbReference type="InterPro" id="IPR001789">
    <property type="entry name" value="Sig_transdc_resp-reg_receiver"/>
</dbReference>
<evidence type="ECO:0000259" key="3">
    <source>
        <dbReference type="PROSITE" id="PS50110"/>
    </source>
</evidence>
<dbReference type="GO" id="GO:0000160">
    <property type="term" value="P:phosphorelay signal transduction system"/>
    <property type="evidence" value="ECO:0007669"/>
    <property type="project" value="InterPro"/>
</dbReference>
<accession>A0A1G4PS75</accession>
<dbReference type="SUPFAM" id="SSF52172">
    <property type="entry name" value="CheY-like"/>
    <property type="match status" value="2"/>
</dbReference>
<dbReference type="Pfam" id="PF00072">
    <property type="entry name" value="Response_reg"/>
    <property type="match status" value="1"/>
</dbReference>
<feature type="domain" description="Response regulatory" evidence="3">
    <location>
        <begin position="5"/>
        <end position="124"/>
    </location>
</feature>
<feature type="modified residue" description="4-aspartylphosphate" evidence="2">
    <location>
        <position position="54"/>
    </location>
</feature>